<reference evidence="2 3" key="1">
    <citation type="submission" date="2019-03" db="EMBL/GenBank/DDBJ databases">
        <title>The complete genome sequence of Swingsia_sp. F3b2 LMG30590(T).</title>
        <authorList>
            <person name="Chua K.-O."/>
            <person name="Chan K.-G."/>
            <person name="See-Too W.-S."/>
        </authorList>
    </citation>
    <scope>NUCLEOTIDE SEQUENCE [LARGE SCALE GENOMIC DNA]</scope>
    <source>
        <strain evidence="2 3">F3b2</strain>
    </source>
</reference>
<proteinExistence type="predicted"/>
<keyword evidence="1" id="KW-0812">Transmembrane</keyword>
<keyword evidence="1" id="KW-1133">Transmembrane helix</keyword>
<name>A0A4Y6U9L1_9PROT</name>
<evidence type="ECO:0000313" key="2">
    <source>
        <dbReference type="EMBL" id="QDH14072.1"/>
    </source>
</evidence>
<dbReference type="AlphaFoldDB" id="A0A4Y6U9L1"/>
<organism evidence="2 3">
    <name type="scientific">Formicincola oecophyllae</name>
    <dbReference type="NCBI Taxonomy" id="2558361"/>
    <lineage>
        <taxon>Bacteria</taxon>
        <taxon>Pseudomonadati</taxon>
        <taxon>Pseudomonadota</taxon>
        <taxon>Alphaproteobacteria</taxon>
        <taxon>Acetobacterales</taxon>
        <taxon>Acetobacteraceae</taxon>
        <taxon>Formicincola</taxon>
    </lineage>
</organism>
<feature type="transmembrane region" description="Helical" evidence="1">
    <location>
        <begin position="34"/>
        <end position="55"/>
    </location>
</feature>
<dbReference type="EMBL" id="CP038231">
    <property type="protein sequence ID" value="QDH14072.1"/>
    <property type="molecule type" value="Genomic_DNA"/>
</dbReference>
<dbReference type="RefSeq" id="WP_141443776.1">
    <property type="nucleotide sequence ID" value="NZ_CP038231.1"/>
</dbReference>
<keyword evidence="1" id="KW-0472">Membrane</keyword>
<protein>
    <submittedName>
        <fullName evidence="2">DUF2470 domain-containing protein</fullName>
    </submittedName>
</protein>
<gene>
    <name evidence="2" type="ORF">E3E12_07655</name>
</gene>
<accession>A0A4Y6U9L1</accession>
<evidence type="ECO:0000313" key="3">
    <source>
        <dbReference type="Proteomes" id="UP000318709"/>
    </source>
</evidence>
<dbReference type="KEGG" id="swf:E3E12_07655"/>
<feature type="transmembrane region" description="Helical" evidence="1">
    <location>
        <begin position="75"/>
        <end position="94"/>
    </location>
</feature>
<evidence type="ECO:0000256" key="1">
    <source>
        <dbReference type="SAM" id="Phobius"/>
    </source>
</evidence>
<keyword evidence="3" id="KW-1185">Reference proteome</keyword>
<feature type="transmembrane region" description="Helical" evidence="1">
    <location>
        <begin position="6"/>
        <end position="22"/>
    </location>
</feature>
<sequence length="143" mass="15864">MALGFYTGLLIGGGLVSLYHHGDRLKRYLRRFTGLDIVLFVAATLTGIMTVLSTAENFGFTLPWPQPQQDISSQSASWAGAFATVLVAMAAQAWSEKNRKKEDKDIKIEECTEIIKSLESVKEIDGNFYISEPDFLELENSAI</sequence>
<dbReference type="Proteomes" id="UP000318709">
    <property type="component" value="Chromosome"/>
</dbReference>